<sequence length="49" mass="5492">MALFLDVLEERNDPAPDRLVETGCRLVKNDHVRLTHQGSSDGYPLQLAT</sequence>
<dbReference type="AlphaFoldDB" id="A0A381V6U2"/>
<accession>A0A381V6U2</accession>
<name>A0A381V6U2_9ZZZZ</name>
<proteinExistence type="predicted"/>
<gene>
    <name evidence="1" type="ORF">METZ01_LOCUS87877</name>
</gene>
<organism evidence="1">
    <name type="scientific">marine metagenome</name>
    <dbReference type="NCBI Taxonomy" id="408172"/>
    <lineage>
        <taxon>unclassified sequences</taxon>
        <taxon>metagenomes</taxon>
        <taxon>ecological metagenomes</taxon>
    </lineage>
</organism>
<dbReference type="EMBL" id="UINC01007774">
    <property type="protein sequence ID" value="SVA35023.1"/>
    <property type="molecule type" value="Genomic_DNA"/>
</dbReference>
<dbReference type="AntiFam" id="ANF00095">
    <property type="entry name" value="Shadow ORF (opposite ABC transporters)"/>
</dbReference>
<reference evidence="1" key="1">
    <citation type="submission" date="2018-05" db="EMBL/GenBank/DDBJ databases">
        <authorList>
            <person name="Lanie J.A."/>
            <person name="Ng W.-L."/>
            <person name="Kazmierczak K.M."/>
            <person name="Andrzejewski T.M."/>
            <person name="Davidsen T.M."/>
            <person name="Wayne K.J."/>
            <person name="Tettelin H."/>
            <person name="Glass J.I."/>
            <person name="Rusch D."/>
            <person name="Podicherti R."/>
            <person name="Tsui H.-C.T."/>
            <person name="Winkler M.E."/>
        </authorList>
    </citation>
    <scope>NUCLEOTIDE SEQUENCE</scope>
</reference>
<evidence type="ECO:0000313" key="1">
    <source>
        <dbReference type="EMBL" id="SVA35023.1"/>
    </source>
</evidence>
<dbReference type="AntiFam" id="ANF00142">
    <property type="entry name" value="Shadow ORF (opposite yadG)"/>
</dbReference>
<protein>
    <submittedName>
        <fullName evidence="1">Uncharacterized protein</fullName>
    </submittedName>
</protein>